<dbReference type="SUPFAM" id="SSF49265">
    <property type="entry name" value="Fibronectin type III"/>
    <property type="match status" value="1"/>
</dbReference>
<evidence type="ECO:0000313" key="1">
    <source>
        <dbReference type="EMBL" id="HIZ23170.1"/>
    </source>
</evidence>
<dbReference type="InterPro" id="IPR013783">
    <property type="entry name" value="Ig-like_fold"/>
</dbReference>
<gene>
    <name evidence="1" type="ORF">IAA21_10300</name>
</gene>
<comment type="caution">
    <text evidence="1">The sequence shown here is derived from an EMBL/GenBank/DDBJ whole genome shotgun (WGS) entry which is preliminary data.</text>
</comment>
<reference evidence="1" key="1">
    <citation type="journal article" date="2021" name="PeerJ">
        <title>Extensive microbial diversity within the chicken gut microbiome revealed by metagenomics and culture.</title>
        <authorList>
            <person name="Gilroy R."/>
            <person name="Ravi A."/>
            <person name="Getino M."/>
            <person name="Pursley I."/>
            <person name="Horton D.L."/>
            <person name="Alikhan N.F."/>
            <person name="Baker D."/>
            <person name="Gharbi K."/>
            <person name="Hall N."/>
            <person name="Watson M."/>
            <person name="Adriaenssens E.M."/>
            <person name="Foster-Nyarko E."/>
            <person name="Jarju S."/>
            <person name="Secka A."/>
            <person name="Antonio M."/>
            <person name="Oren A."/>
            <person name="Chaudhuri R.R."/>
            <person name="La Ragione R."/>
            <person name="Hildebrand F."/>
            <person name="Pallen M.J."/>
        </authorList>
    </citation>
    <scope>NUCLEOTIDE SEQUENCE</scope>
    <source>
        <strain evidence="1">14324</strain>
    </source>
</reference>
<evidence type="ECO:0008006" key="3">
    <source>
        <dbReference type="Google" id="ProtNLM"/>
    </source>
</evidence>
<dbReference type="InterPro" id="IPR036116">
    <property type="entry name" value="FN3_sf"/>
</dbReference>
<dbReference type="AlphaFoldDB" id="A0A9D2DU68"/>
<sequence length="128" mass="14380">VSWTDTSVANGKRYTYRVYALNGTQKSKVSNARYLYYLTKNTISAGKSGSSFQVKWKANSAASGYQIQYAKNNKFTSPKNVKVNGRKVTSRKVAPGFKGTCYIRVRTFKLVDGKTYFSAWSNVKAVKF</sequence>
<reference evidence="1" key="2">
    <citation type="submission" date="2021-04" db="EMBL/GenBank/DDBJ databases">
        <authorList>
            <person name="Gilroy R."/>
        </authorList>
    </citation>
    <scope>NUCLEOTIDE SEQUENCE</scope>
    <source>
        <strain evidence="1">14324</strain>
    </source>
</reference>
<protein>
    <recommendedName>
        <fullName evidence="3">Fibronectin type-III domain-containing protein</fullName>
    </recommendedName>
</protein>
<dbReference type="Proteomes" id="UP000824041">
    <property type="component" value="Unassembled WGS sequence"/>
</dbReference>
<dbReference type="EMBL" id="DXBU01000137">
    <property type="protein sequence ID" value="HIZ23170.1"/>
    <property type="molecule type" value="Genomic_DNA"/>
</dbReference>
<feature type="non-terminal residue" evidence="1">
    <location>
        <position position="1"/>
    </location>
</feature>
<proteinExistence type="predicted"/>
<accession>A0A9D2DU68</accession>
<dbReference type="Gene3D" id="2.60.40.10">
    <property type="entry name" value="Immunoglobulins"/>
    <property type="match status" value="1"/>
</dbReference>
<organism evidence="1 2">
    <name type="scientific">Candidatus Blautia faecigallinarum</name>
    <dbReference type="NCBI Taxonomy" id="2838488"/>
    <lineage>
        <taxon>Bacteria</taxon>
        <taxon>Bacillati</taxon>
        <taxon>Bacillota</taxon>
        <taxon>Clostridia</taxon>
        <taxon>Lachnospirales</taxon>
        <taxon>Lachnospiraceae</taxon>
        <taxon>Blautia</taxon>
    </lineage>
</organism>
<name>A0A9D2DU68_9FIRM</name>
<evidence type="ECO:0000313" key="2">
    <source>
        <dbReference type="Proteomes" id="UP000824041"/>
    </source>
</evidence>